<feature type="transmembrane region" description="Helical" evidence="7">
    <location>
        <begin position="119"/>
        <end position="143"/>
    </location>
</feature>
<evidence type="ECO:0000256" key="1">
    <source>
        <dbReference type="ARBA" id="ARBA00004651"/>
    </source>
</evidence>
<keyword evidence="6 7" id="KW-0472">Membrane</keyword>
<feature type="transmembrane region" description="Helical" evidence="7">
    <location>
        <begin position="83"/>
        <end position="107"/>
    </location>
</feature>
<accession>A0A090YS51</accession>
<dbReference type="STRING" id="44252.DJ90_5885"/>
<evidence type="ECO:0000313" key="10">
    <source>
        <dbReference type="Proteomes" id="UP000029278"/>
    </source>
</evidence>
<name>A0A090YS51_PAEMA</name>
<organism evidence="9 10">
    <name type="scientific">Paenibacillus macerans</name>
    <name type="common">Bacillus macerans</name>
    <dbReference type="NCBI Taxonomy" id="44252"/>
    <lineage>
        <taxon>Bacteria</taxon>
        <taxon>Bacillati</taxon>
        <taxon>Bacillota</taxon>
        <taxon>Bacilli</taxon>
        <taxon>Bacillales</taxon>
        <taxon>Paenibacillaceae</taxon>
        <taxon>Paenibacillus</taxon>
    </lineage>
</organism>
<dbReference type="EMBL" id="JMQA01000044">
    <property type="protein sequence ID" value="KFM94945.1"/>
    <property type="molecule type" value="Genomic_DNA"/>
</dbReference>
<dbReference type="PATRIC" id="fig|44252.3.peg.5356"/>
<evidence type="ECO:0000256" key="3">
    <source>
        <dbReference type="ARBA" id="ARBA00022475"/>
    </source>
</evidence>
<dbReference type="InterPro" id="IPR035906">
    <property type="entry name" value="MetI-like_sf"/>
</dbReference>
<proteinExistence type="inferred from homology"/>
<comment type="caution">
    <text evidence="9">The sequence shown here is derived from an EMBL/GenBank/DDBJ whole genome shotgun (WGS) entry which is preliminary data.</text>
</comment>
<evidence type="ECO:0000256" key="6">
    <source>
        <dbReference type="ARBA" id="ARBA00023136"/>
    </source>
</evidence>
<dbReference type="GO" id="GO:0055085">
    <property type="term" value="P:transmembrane transport"/>
    <property type="evidence" value="ECO:0007669"/>
    <property type="project" value="InterPro"/>
</dbReference>
<reference evidence="9 10" key="1">
    <citation type="submission" date="2014-04" db="EMBL/GenBank/DDBJ databases">
        <authorList>
            <person name="Bishop-Lilly K.A."/>
            <person name="Broomall S.M."/>
            <person name="Chain P.S."/>
            <person name="Chertkov O."/>
            <person name="Coyne S.R."/>
            <person name="Daligault H.E."/>
            <person name="Davenport K.W."/>
            <person name="Erkkila T."/>
            <person name="Frey K.G."/>
            <person name="Gibbons H.S."/>
            <person name="Gu W."/>
            <person name="Jaissle J."/>
            <person name="Johnson S.L."/>
            <person name="Koroleva G.I."/>
            <person name="Ladner J.T."/>
            <person name="Lo C.-C."/>
            <person name="Minogue T.D."/>
            <person name="Munk C."/>
            <person name="Palacios G.F."/>
            <person name="Redden C.L."/>
            <person name="Rosenzweig C.N."/>
            <person name="Scholz M.B."/>
            <person name="Teshima H."/>
            <person name="Xu Y."/>
        </authorList>
    </citation>
    <scope>NUCLEOTIDE SEQUENCE [LARGE SCALE GENOMIC DNA]</scope>
    <source>
        <strain evidence="9 10">8244</strain>
    </source>
</reference>
<dbReference type="PROSITE" id="PS50928">
    <property type="entry name" value="ABC_TM1"/>
    <property type="match status" value="1"/>
</dbReference>
<keyword evidence="4 7" id="KW-0812">Transmembrane</keyword>
<dbReference type="Gene3D" id="1.10.3720.10">
    <property type="entry name" value="MetI-like"/>
    <property type="match status" value="1"/>
</dbReference>
<evidence type="ECO:0000256" key="7">
    <source>
        <dbReference type="RuleBase" id="RU363032"/>
    </source>
</evidence>
<comment type="subcellular location">
    <subcellularLocation>
        <location evidence="1 7">Cell membrane</location>
        <topology evidence="1 7">Multi-pass membrane protein</topology>
    </subcellularLocation>
</comment>
<dbReference type="HOGENOM" id="CLU_016047_1_1_9"/>
<dbReference type="InterPro" id="IPR000515">
    <property type="entry name" value="MetI-like"/>
</dbReference>
<evidence type="ECO:0000256" key="2">
    <source>
        <dbReference type="ARBA" id="ARBA00022448"/>
    </source>
</evidence>
<keyword evidence="2 7" id="KW-0813">Transport</keyword>
<evidence type="ECO:0000259" key="8">
    <source>
        <dbReference type="PROSITE" id="PS50928"/>
    </source>
</evidence>
<feature type="transmembrane region" description="Helical" evidence="7">
    <location>
        <begin position="155"/>
        <end position="176"/>
    </location>
</feature>
<keyword evidence="10" id="KW-1185">Reference proteome</keyword>
<dbReference type="RefSeq" id="WP_082207663.1">
    <property type="nucleotide sequence ID" value="NZ_JAKOBR010000109.1"/>
</dbReference>
<keyword evidence="5 7" id="KW-1133">Transmembrane helix</keyword>
<comment type="similarity">
    <text evidence="7">Belongs to the binding-protein-dependent transport system permease family.</text>
</comment>
<keyword evidence="3" id="KW-1003">Cell membrane</keyword>
<dbReference type="CDD" id="cd06261">
    <property type="entry name" value="TM_PBP2"/>
    <property type="match status" value="1"/>
</dbReference>
<feature type="domain" description="ABC transmembrane type-1" evidence="8">
    <location>
        <begin position="84"/>
        <end position="272"/>
    </location>
</feature>
<dbReference type="GeneID" id="77012454"/>
<evidence type="ECO:0000256" key="5">
    <source>
        <dbReference type="ARBA" id="ARBA00022989"/>
    </source>
</evidence>
<dbReference type="Proteomes" id="UP000029278">
    <property type="component" value="Unassembled WGS sequence"/>
</dbReference>
<dbReference type="PANTHER" id="PTHR43744">
    <property type="entry name" value="ABC TRANSPORTER PERMEASE PROTEIN MG189-RELATED-RELATED"/>
    <property type="match status" value="1"/>
</dbReference>
<dbReference type="GO" id="GO:0005886">
    <property type="term" value="C:plasma membrane"/>
    <property type="evidence" value="ECO:0007669"/>
    <property type="project" value="UniProtKB-SubCell"/>
</dbReference>
<dbReference type="AlphaFoldDB" id="A0A090YS51"/>
<evidence type="ECO:0000256" key="4">
    <source>
        <dbReference type="ARBA" id="ARBA00022692"/>
    </source>
</evidence>
<dbReference type="PANTHER" id="PTHR43744:SF8">
    <property type="entry name" value="SN-GLYCEROL-3-PHOSPHATE TRANSPORT SYSTEM PERMEASE PROTEIN UGPE"/>
    <property type="match status" value="1"/>
</dbReference>
<sequence length="326" mass="36994">MAKVSAVPAGGISGKPLRWLNKAVIYVVVTFLAAVILVPFFWMVSTALQAEGDIFVWPPQWIPDPPQWHNFQEAWMAMPFNRYLFNTVFIVAHGFVAELISSTVVAYGFARFRFPGSEFIFLVLLATMMLPFHVTLIPTFLIWQKLGLTGQFDPLVLRAWTAWGPFYIFLLRQFFMTLPRELDDAAEMDGANFLQTFLHIMLPQVKPALLAVAIFAFRGYWNDFLGPLIYLSDMKMYTLNVGMYFFMGGVNEAPQYGDEVILLLRVAERPRQTDPGRVLVPVLNAERSGDDGEEPIMNIVAVDKEDSGLDFSDPRVIRDRKGATYT</sequence>
<feature type="transmembrane region" description="Helical" evidence="7">
    <location>
        <begin position="23"/>
        <end position="44"/>
    </location>
</feature>
<protein>
    <submittedName>
        <fullName evidence="9">Binding--dependent transport system inner membrane component family protein</fullName>
    </submittedName>
</protein>
<evidence type="ECO:0000313" key="9">
    <source>
        <dbReference type="EMBL" id="KFM94945.1"/>
    </source>
</evidence>
<gene>
    <name evidence="9" type="ORF">DJ90_5885</name>
</gene>
<dbReference type="SUPFAM" id="SSF161098">
    <property type="entry name" value="MetI-like"/>
    <property type="match status" value="1"/>
</dbReference>
<dbReference type="Pfam" id="PF00528">
    <property type="entry name" value="BPD_transp_1"/>
    <property type="match status" value="1"/>
</dbReference>